<name>A0AA36AWN1_OCTVU</name>
<evidence type="ECO:0000313" key="1">
    <source>
        <dbReference type="EMBL" id="CAI9723104.1"/>
    </source>
</evidence>
<organism evidence="1 2">
    <name type="scientific">Octopus vulgaris</name>
    <name type="common">Common octopus</name>
    <dbReference type="NCBI Taxonomy" id="6645"/>
    <lineage>
        <taxon>Eukaryota</taxon>
        <taxon>Metazoa</taxon>
        <taxon>Spiralia</taxon>
        <taxon>Lophotrochozoa</taxon>
        <taxon>Mollusca</taxon>
        <taxon>Cephalopoda</taxon>
        <taxon>Coleoidea</taxon>
        <taxon>Octopodiformes</taxon>
        <taxon>Octopoda</taxon>
        <taxon>Incirrata</taxon>
        <taxon>Octopodidae</taxon>
        <taxon>Octopus</taxon>
    </lineage>
</organism>
<proteinExistence type="predicted"/>
<protein>
    <submittedName>
        <fullName evidence="1">Uncharacterized protein</fullName>
    </submittedName>
</protein>
<evidence type="ECO:0000313" key="2">
    <source>
        <dbReference type="Proteomes" id="UP001162480"/>
    </source>
</evidence>
<dbReference type="EMBL" id="OX597818">
    <property type="protein sequence ID" value="CAI9723104.1"/>
    <property type="molecule type" value="Genomic_DNA"/>
</dbReference>
<dbReference type="AlphaFoldDB" id="A0AA36AWN1"/>
<reference evidence="1" key="1">
    <citation type="submission" date="2023-08" db="EMBL/GenBank/DDBJ databases">
        <authorList>
            <person name="Alioto T."/>
            <person name="Alioto T."/>
            <person name="Gomez Garrido J."/>
        </authorList>
    </citation>
    <scope>NUCLEOTIDE SEQUENCE</scope>
</reference>
<sequence length="76" mass="8958">MRMMGRGSMLVRFEKDCKLIYGDIFQVRRGAICDSADYVEYGMEMVMVSIEIRTWNGEFGFHFPPPYLFYENISVL</sequence>
<dbReference type="Proteomes" id="UP001162480">
    <property type="component" value="Chromosome 5"/>
</dbReference>
<gene>
    <name evidence="1" type="ORF">OCTVUL_1B018577</name>
</gene>
<keyword evidence="2" id="KW-1185">Reference proteome</keyword>
<accession>A0AA36AWN1</accession>